<feature type="non-terminal residue" evidence="3">
    <location>
        <position position="1"/>
    </location>
</feature>
<evidence type="ECO:0000313" key="3">
    <source>
        <dbReference type="EMBL" id="RCH77885.1"/>
    </source>
</evidence>
<protein>
    <submittedName>
        <fullName evidence="3">Kinesin-like protein Klp8</fullName>
    </submittedName>
</protein>
<feature type="region of interest" description="Disordered" evidence="1">
    <location>
        <begin position="239"/>
        <end position="266"/>
    </location>
</feature>
<gene>
    <name evidence="3" type="primary">KLP8_3</name>
    <name evidence="3" type="ORF">CU098_002893</name>
</gene>
<evidence type="ECO:0000313" key="4">
    <source>
        <dbReference type="Proteomes" id="UP000253551"/>
    </source>
</evidence>
<sequence length="296" mass="33498">ESSTYVPVEIQLFPESTQVTFERNGISQLTAQGPWDSSLHNASFLNRTTSSGQRIRLTLSWQVGCDKCVSPLNFEMDIAVQIRNRDASIHTSTSSSSMFRQLLLGGNDSSTDVSRVVYKTSGMFMVQLKPPMTRQVRELWRLNTANKYVRGEEFIGSWKPRGVSLITDYRAARQRMLLRESVAAFRHSLVLAGHPQTKTIQRSLSTHTIDHEEEPNTKRDPEALVRKVIDLWKKQFGTREEDPPSITSLHTSTSTNSTSSTKSSSTVMKKYHNMKLTADIQQIHPSTGLYFEGKEQ</sequence>
<organism evidence="3 4">
    <name type="scientific">Rhizopus stolonifer</name>
    <name type="common">Rhizopus nigricans</name>
    <dbReference type="NCBI Taxonomy" id="4846"/>
    <lineage>
        <taxon>Eukaryota</taxon>
        <taxon>Fungi</taxon>
        <taxon>Fungi incertae sedis</taxon>
        <taxon>Mucoromycota</taxon>
        <taxon>Mucoromycotina</taxon>
        <taxon>Mucoromycetes</taxon>
        <taxon>Mucorales</taxon>
        <taxon>Mucorineae</taxon>
        <taxon>Rhizopodaceae</taxon>
        <taxon>Rhizopus</taxon>
    </lineage>
</organism>
<reference evidence="3 4" key="1">
    <citation type="journal article" date="2018" name="G3 (Bethesda)">
        <title>Phylogenetic and Phylogenomic Definition of Rhizopus Species.</title>
        <authorList>
            <person name="Gryganskyi A.P."/>
            <person name="Golan J."/>
            <person name="Dolatabadi S."/>
            <person name="Mondo S."/>
            <person name="Robb S."/>
            <person name="Idnurm A."/>
            <person name="Muszewska A."/>
            <person name="Steczkiewicz K."/>
            <person name="Masonjones S."/>
            <person name="Liao H.L."/>
            <person name="Gajdeczka M.T."/>
            <person name="Anike F."/>
            <person name="Vuek A."/>
            <person name="Anishchenko I.M."/>
            <person name="Voigt K."/>
            <person name="de Hoog G.S."/>
            <person name="Smith M.E."/>
            <person name="Heitman J."/>
            <person name="Vilgalys R."/>
            <person name="Stajich J.E."/>
        </authorList>
    </citation>
    <scope>NUCLEOTIDE SEQUENCE [LARGE SCALE GENOMIC DNA]</scope>
    <source>
        <strain evidence="3 4">LSU 92-RS-03</strain>
    </source>
</reference>
<accession>A0A367IJN8</accession>
<dbReference type="EMBL" id="PJQM01007651">
    <property type="protein sequence ID" value="RCH77885.1"/>
    <property type="molecule type" value="Genomic_DNA"/>
</dbReference>
<dbReference type="STRING" id="4846.A0A367IJN8"/>
<dbReference type="InterPro" id="IPR022164">
    <property type="entry name" value="Kinesin-like"/>
</dbReference>
<keyword evidence="4" id="KW-1185">Reference proteome</keyword>
<evidence type="ECO:0000256" key="1">
    <source>
        <dbReference type="SAM" id="MobiDB-lite"/>
    </source>
</evidence>
<feature type="compositionally biased region" description="Low complexity" evidence="1">
    <location>
        <begin position="245"/>
        <end position="266"/>
    </location>
</feature>
<proteinExistence type="predicted"/>
<dbReference type="Pfam" id="PF12473">
    <property type="entry name" value="DUF3694"/>
    <property type="match status" value="1"/>
</dbReference>
<dbReference type="AlphaFoldDB" id="A0A367IJN8"/>
<name>A0A367IJN8_RHIST</name>
<dbReference type="OrthoDB" id="3176171at2759"/>
<comment type="caution">
    <text evidence="3">The sequence shown here is derived from an EMBL/GenBank/DDBJ whole genome shotgun (WGS) entry which is preliminary data.</text>
</comment>
<feature type="domain" description="Kinesin-like" evidence="2">
    <location>
        <begin position="5"/>
        <end position="87"/>
    </location>
</feature>
<evidence type="ECO:0000259" key="2">
    <source>
        <dbReference type="Pfam" id="PF12473"/>
    </source>
</evidence>
<dbReference type="Proteomes" id="UP000253551">
    <property type="component" value="Unassembled WGS sequence"/>
</dbReference>